<dbReference type="InterPro" id="IPR037522">
    <property type="entry name" value="HD_GYP_dom"/>
</dbReference>
<feature type="domain" description="HD-GYP" evidence="1">
    <location>
        <begin position="5"/>
        <end position="199"/>
    </location>
</feature>
<dbReference type="PANTHER" id="PTHR43155:SF1">
    <property type="entry name" value="3'3'-CGAMP-SPECIFIC PHOSPHODIESTERASE 1"/>
    <property type="match status" value="1"/>
</dbReference>
<dbReference type="Proteomes" id="UP001057868">
    <property type="component" value="Unassembled WGS sequence"/>
</dbReference>
<dbReference type="CDD" id="cd00077">
    <property type="entry name" value="HDc"/>
    <property type="match status" value="2"/>
</dbReference>
<dbReference type="SUPFAM" id="SSF109604">
    <property type="entry name" value="HD-domain/PDEase-like"/>
    <property type="match status" value="2"/>
</dbReference>
<protein>
    <submittedName>
        <fullName evidence="2">HD family phosphohydrolase</fullName>
    </submittedName>
</protein>
<dbReference type="PANTHER" id="PTHR43155">
    <property type="entry name" value="CYCLIC DI-GMP PHOSPHODIESTERASE PA4108-RELATED"/>
    <property type="match status" value="1"/>
</dbReference>
<dbReference type="RefSeq" id="WP_261853163.1">
    <property type="nucleotide sequence ID" value="NZ_BQXY01000005.1"/>
</dbReference>
<dbReference type="SMART" id="SM00471">
    <property type="entry name" value="HDc"/>
    <property type="match status" value="2"/>
</dbReference>
<proteinExistence type="predicted"/>
<feature type="domain" description="HD-GYP" evidence="1">
    <location>
        <begin position="217"/>
        <end position="404"/>
    </location>
</feature>
<evidence type="ECO:0000259" key="1">
    <source>
        <dbReference type="PROSITE" id="PS51832"/>
    </source>
</evidence>
<dbReference type="Pfam" id="PF13487">
    <property type="entry name" value="HD_5"/>
    <property type="match status" value="2"/>
</dbReference>
<sequence length="404" mass="46279">MLFYMNEFLTAVSFALDFIEMDLAGVTSNHGKRTAYISLKIAKELGLSFKELHDIVALGILHDIGAVERGLVRKINTESEYSLKNAEDTVAHCSIGENSISMYPFLTDVTNIIKYHHERYDGTGYFNIKGEDIPKMSQIISLADEIELNFDLRTNDFRIRKEIHDFIKGKANTHYSTKLVEAFIKVSSHTSFWIDLKDNFIAAALQKAQPKYSVEISFEQIRSITQVLSRIIDSKSQYTQRHSKELSEKVDVMAQFYDYSDEERFKLIIAADLHDLGKLAVPNDILDSTSSLSEEEFSVIKEHTYYTRVALEQITGFEDIAEWSANHHEKLNGLGYPFGKSHKQLDFNSRLMGCLDIYQALTEERPYRQLLGHKEAMDILNDMCKNGFIDSNICKDIDIVFSSR</sequence>
<dbReference type="Gene3D" id="1.10.3210.10">
    <property type="entry name" value="Hypothetical protein af1432"/>
    <property type="match status" value="2"/>
</dbReference>
<reference evidence="2" key="1">
    <citation type="journal article" date="2023" name="Int. J. Syst. Evol. Microbiol.">
        <title>&lt;i&gt;Clostridium folliculivorans&lt;/i&gt; sp. nov., isolated from soil samples of an organic paddy in Japan.</title>
        <authorList>
            <person name="Tazawa J."/>
            <person name="Kobayashi H."/>
            <person name="Tanizawa Y."/>
            <person name="Uchino A."/>
            <person name="Tanaka F."/>
            <person name="Urashima Y."/>
            <person name="Miura S."/>
            <person name="Sakamoto M."/>
            <person name="Ohkuma M."/>
            <person name="Tohno M."/>
        </authorList>
    </citation>
    <scope>NUCLEOTIDE SEQUENCE</scope>
    <source>
        <strain evidence="2">D1-1</strain>
    </source>
</reference>
<evidence type="ECO:0000313" key="3">
    <source>
        <dbReference type="Proteomes" id="UP001057868"/>
    </source>
</evidence>
<comment type="caution">
    <text evidence="2">The sequence shown here is derived from an EMBL/GenBank/DDBJ whole genome shotgun (WGS) entry which is preliminary data.</text>
</comment>
<organism evidence="2 3">
    <name type="scientific">Clostridium folliculivorans</name>
    <dbReference type="NCBI Taxonomy" id="2886038"/>
    <lineage>
        <taxon>Bacteria</taxon>
        <taxon>Bacillati</taxon>
        <taxon>Bacillota</taxon>
        <taxon>Clostridia</taxon>
        <taxon>Eubacteriales</taxon>
        <taxon>Clostridiaceae</taxon>
        <taxon>Clostridium</taxon>
    </lineage>
</organism>
<gene>
    <name evidence="2" type="ORF">CFOLD11_30770</name>
</gene>
<dbReference type="PROSITE" id="PS51832">
    <property type="entry name" value="HD_GYP"/>
    <property type="match status" value="2"/>
</dbReference>
<dbReference type="AlphaFoldDB" id="A0A9W6DBB4"/>
<name>A0A9W6DBB4_9CLOT</name>
<accession>A0A9W6DBB4</accession>
<dbReference type="InterPro" id="IPR003607">
    <property type="entry name" value="HD/PDEase_dom"/>
</dbReference>
<keyword evidence="3" id="KW-1185">Reference proteome</keyword>
<dbReference type="EMBL" id="BQXY01000005">
    <property type="protein sequence ID" value="GKU26250.1"/>
    <property type="molecule type" value="Genomic_DNA"/>
</dbReference>
<evidence type="ECO:0000313" key="2">
    <source>
        <dbReference type="EMBL" id="GKU26250.1"/>
    </source>
</evidence>